<evidence type="ECO:0000256" key="6">
    <source>
        <dbReference type="ARBA" id="ARBA00023136"/>
    </source>
</evidence>
<keyword evidence="6 7" id="KW-0472">Membrane</keyword>
<evidence type="ECO:0008006" key="10">
    <source>
        <dbReference type="Google" id="ProtNLM"/>
    </source>
</evidence>
<evidence type="ECO:0000256" key="1">
    <source>
        <dbReference type="ARBA" id="ARBA00004651"/>
    </source>
</evidence>
<evidence type="ECO:0000256" key="2">
    <source>
        <dbReference type="ARBA" id="ARBA00006679"/>
    </source>
</evidence>
<keyword evidence="3" id="KW-1003">Cell membrane</keyword>
<keyword evidence="4 7" id="KW-0812">Transmembrane</keyword>
<evidence type="ECO:0000313" key="9">
    <source>
        <dbReference type="Proteomes" id="UP000215896"/>
    </source>
</evidence>
<evidence type="ECO:0000313" key="8">
    <source>
        <dbReference type="EMBL" id="OYO11669.1"/>
    </source>
</evidence>
<reference evidence="8 9" key="1">
    <citation type="submission" date="2017-07" db="EMBL/GenBank/DDBJ databases">
        <title>Draft whole genome sequences of clinical Proprionibacteriaceae strains.</title>
        <authorList>
            <person name="Bernier A.-M."/>
            <person name="Bernard K."/>
            <person name="Domingo M.-C."/>
        </authorList>
    </citation>
    <scope>NUCLEOTIDE SEQUENCE [LARGE SCALE GENOMIC DNA]</scope>
    <source>
        <strain evidence="8 9">NML 030167</strain>
    </source>
</reference>
<evidence type="ECO:0000256" key="4">
    <source>
        <dbReference type="ARBA" id="ARBA00022692"/>
    </source>
</evidence>
<protein>
    <recommendedName>
        <fullName evidence="10">DoxX family protein</fullName>
    </recommendedName>
</protein>
<feature type="transmembrane region" description="Helical" evidence="7">
    <location>
        <begin position="137"/>
        <end position="158"/>
    </location>
</feature>
<dbReference type="Pfam" id="PF07681">
    <property type="entry name" value="DoxX"/>
    <property type="match status" value="1"/>
</dbReference>
<dbReference type="PANTHER" id="PTHR33452">
    <property type="entry name" value="OXIDOREDUCTASE CATD-RELATED"/>
    <property type="match status" value="1"/>
</dbReference>
<sequence length="168" mass="16756">MEIGLLLLRCFLGLLLIGHGSQKLFGVLSGHGVAGTAPIFEAWGLKPGPLMVRLAAVSELVGGVLLILGLFSPLAAAMAIGTMAVAAFVTSAKGFWAVTGGAELAIAYGVLGVVLAFTGPGAWSADAALGWGYLGPAGNSIVALLLGLVPAIALMAYARTRRATAAAA</sequence>
<keyword evidence="5 7" id="KW-1133">Transmembrane helix</keyword>
<dbReference type="InterPro" id="IPR032808">
    <property type="entry name" value="DoxX"/>
</dbReference>
<dbReference type="AlphaFoldDB" id="A0A255G6X3"/>
<organism evidence="8 9">
    <name type="scientific">Enemella evansiae</name>
    <dbReference type="NCBI Taxonomy" id="2016499"/>
    <lineage>
        <taxon>Bacteria</taxon>
        <taxon>Bacillati</taxon>
        <taxon>Actinomycetota</taxon>
        <taxon>Actinomycetes</taxon>
        <taxon>Propionibacteriales</taxon>
        <taxon>Propionibacteriaceae</taxon>
        <taxon>Enemella</taxon>
    </lineage>
</organism>
<dbReference type="RefSeq" id="WP_094355657.1">
    <property type="nucleotide sequence ID" value="NZ_NMVK01000003.1"/>
</dbReference>
<proteinExistence type="inferred from homology"/>
<gene>
    <name evidence="8" type="ORF">CGZ94_14720</name>
</gene>
<dbReference type="OrthoDB" id="346004at2"/>
<accession>A0A4R6LNG5</accession>
<accession>A0A255G6X3</accession>
<feature type="transmembrane region" description="Helical" evidence="7">
    <location>
        <begin position="60"/>
        <end position="88"/>
    </location>
</feature>
<comment type="similarity">
    <text evidence="2">Belongs to the DoxX family.</text>
</comment>
<name>A0A255G6X3_9ACTN</name>
<evidence type="ECO:0000256" key="5">
    <source>
        <dbReference type="ARBA" id="ARBA00022989"/>
    </source>
</evidence>
<dbReference type="PANTHER" id="PTHR33452:SF1">
    <property type="entry name" value="INNER MEMBRANE PROTEIN YPHA-RELATED"/>
    <property type="match status" value="1"/>
</dbReference>
<evidence type="ECO:0000256" key="3">
    <source>
        <dbReference type="ARBA" id="ARBA00022475"/>
    </source>
</evidence>
<dbReference type="InterPro" id="IPR051907">
    <property type="entry name" value="DoxX-like_oxidoreductase"/>
</dbReference>
<dbReference type="GO" id="GO:0005886">
    <property type="term" value="C:plasma membrane"/>
    <property type="evidence" value="ECO:0007669"/>
    <property type="project" value="UniProtKB-SubCell"/>
</dbReference>
<dbReference type="Proteomes" id="UP000215896">
    <property type="component" value="Unassembled WGS sequence"/>
</dbReference>
<evidence type="ECO:0000256" key="7">
    <source>
        <dbReference type="SAM" id="Phobius"/>
    </source>
</evidence>
<comment type="subcellular location">
    <subcellularLocation>
        <location evidence="1">Cell membrane</location>
        <topology evidence="1">Multi-pass membrane protein</topology>
    </subcellularLocation>
</comment>
<keyword evidence="9" id="KW-1185">Reference proteome</keyword>
<feature type="transmembrane region" description="Helical" evidence="7">
    <location>
        <begin position="95"/>
        <end position="117"/>
    </location>
</feature>
<dbReference type="EMBL" id="NMVO01000015">
    <property type="protein sequence ID" value="OYO11669.1"/>
    <property type="molecule type" value="Genomic_DNA"/>
</dbReference>
<comment type="caution">
    <text evidence="8">The sequence shown here is derived from an EMBL/GenBank/DDBJ whole genome shotgun (WGS) entry which is preliminary data.</text>
</comment>